<dbReference type="PANTHER" id="PTHR12818:SF0">
    <property type="entry name" value="TRNA (ADENINE(37)-N6)-METHYLTRANSFERASE"/>
    <property type="match status" value="1"/>
</dbReference>
<keyword evidence="1" id="KW-0949">S-adenosyl-L-methionine</keyword>
<evidence type="ECO:0000313" key="7">
    <source>
        <dbReference type="EMBL" id="GKT16853.1"/>
    </source>
</evidence>
<feature type="region of interest" description="Disordered" evidence="4">
    <location>
        <begin position="249"/>
        <end position="276"/>
    </location>
</feature>
<dbReference type="EMBL" id="BQXS01011795">
    <property type="protein sequence ID" value="GKT16853.1"/>
    <property type="molecule type" value="Genomic_DNA"/>
</dbReference>
<organism evidence="7 8">
    <name type="scientific">Aduncisulcus paluster</name>
    <dbReference type="NCBI Taxonomy" id="2918883"/>
    <lineage>
        <taxon>Eukaryota</taxon>
        <taxon>Metamonada</taxon>
        <taxon>Carpediemonas-like organisms</taxon>
        <taxon>Aduncisulcus</taxon>
    </lineage>
</organism>
<keyword evidence="5" id="KW-1133">Transmembrane helix</keyword>
<feature type="transmembrane region" description="Helical" evidence="5">
    <location>
        <begin position="1425"/>
        <end position="1447"/>
    </location>
</feature>
<evidence type="ECO:0000256" key="2">
    <source>
        <dbReference type="ARBA" id="ARBA00033753"/>
    </source>
</evidence>
<feature type="transmembrane region" description="Helical" evidence="5">
    <location>
        <begin position="1524"/>
        <end position="1547"/>
    </location>
</feature>
<feature type="transmembrane region" description="Helical" evidence="5">
    <location>
        <begin position="1240"/>
        <end position="1260"/>
    </location>
</feature>
<keyword evidence="5" id="KW-0812">Transmembrane</keyword>
<keyword evidence="5" id="KW-0472">Membrane</keyword>
<keyword evidence="8" id="KW-1185">Reference proteome</keyword>
<reference evidence="7" key="1">
    <citation type="submission" date="2022-03" db="EMBL/GenBank/DDBJ databases">
        <title>Draft genome sequence of Aduncisulcus paluster, a free-living microaerophilic Fornicata.</title>
        <authorList>
            <person name="Yuyama I."/>
            <person name="Kume K."/>
            <person name="Tamura T."/>
            <person name="Inagaki Y."/>
            <person name="Hashimoto T."/>
        </authorList>
    </citation>
    <scope>NUCLEOTIDE SEQUENCE</scope>
    <source>
        <strain evidence="7">NY0171</strain>
    </source>
</reference>
<protein>
    <submittedName>
        <fullName evidence="7">YaeB-like protein</fullName>
    </submittedName>
</protein>
<feature type="transmembrane region" description="Helical" evidence="5">
    <location>
        <begin position="1179"/>
        <end position="1198"/>
    </location>
</feature>
<comment type="similarity">
    <text evidence="2">Belongs to the tRNA methyltransferase O family.</text>
</comment>
<feature type="transmembrane region" description="Helical" evidence="5">
    <location>
        <begin position="1210"/>
        <end position="1234"/>
    </location>
</feature>
<feature type="transmembrane region" description="Helical" evidence="5">
    <location>
        <begin position="1559"/>
        <end position="1584"/>
    </location>
</feature>
<feature type="non-terminal residue" evidence="7">
    <location>
        <position position="1672"/>
    </location>
</feature>
<evidence type="ECO:0000259" key="6">
    <source>
        <dbReference type="PROSITE" id="PS51668"/>
    </source>
</evidence>
<dbReference type="InterPro" id="IPR040372">
    <property type="entry name" value="YaeB-like"/>
</dbReference>
<dbReference type="InterPro" id="IPR036413">
    <property type="entry name" value="YaeB-like_sf"/>
</dbReference>
<feature type="transmembrane region" description="Helical" evidence="5">
    <location>
        <begin position="1492"/>
        <end position="1512"/>
    </location>
</feature>
<feature type="transmembrane region" description="Helical" evidence="5">
    <location>
        <begin position="1120"/>
        <end position="1142"/>
    </location>
</feature>
<dbReference type="InterPro" id="IPR036414">
    <property type="entry name" value="YaeB_N_sf"/>
</dbReference>
<feature type="transmembrane region" description="Helical" evidence="5">
    <location>
        <begin position="1590"/>
        <end position="1612"/>
    </location>
</feature>
<evidence type="ECO:0000256" key="4">
    <source>
        <dbReference type="SAM" id="MobiDB-lite"/>
    </source>
</evidence>
<dbReference type="Proteomes" id="UP001057375">
    <property type="component" value="Unassembled WGS sequence"/>
</dbReference>
<name>A0ABQ5JUP0_9EUKA</name>
<feature type="coiled-coil region" evidence="3">
    <location>
        <begin position="1042"/>
        <end position="1084"/>
    </location>
</feature>
<evidence type="ECO:0000256" key="3">
    <source>
        <dbReference type="SAM" id="Coils"/>
    </source>
</evidence>
<feature type="transmembrane region" description="Helical" evidence="5">
    <location>
        <begin position="1289"/>
        <end position="1309"/>
    </location>
</feature>
<evidence type="ECO:0000313" key="8">
    <source>
        <dbReference type="Proteomes" id="UP001057375"/>
    </source>
</evidence>
<keyword evidence="3" id="KW-0175">Coiled coil</keyword>
<dbReference type="PANTHER" id="PTHR12818">
    <property type="entry name" value="TRNA (ADENINE(37)-N6)-METHYLTRANSFERASE"/>
    <property type="match status" value="1"/>
</dbReference>
<dbReference type="SUPFAM" id="SSF118196">
    <property type="entry name" value="YaeB-like"/>
    <property type="match status" value="1"/>
</dbReference>
<comment type="caution">
    <text evidence="7">The sequence shown here is derived from an EMBL/GenBank/DDBJ whole genome shotgun (WGS) entry which is preliminary data.</text>
</comment>
<dbReference type="InterPro" id="IPR023370">
    <property type="entry name" value="TrmO-like_N"/>
</dbReference>
<dbReference type="Pfam" id="PF01980">
    <property type="entry name" value="TrmO_N"/>
    <property type="match status" value="1"/>
</dbReference>
<feature type="transmembrane region" description="Helical" evidence="5">
    <location>
        <begin position="1453"/>
        <end position="1472"/>
    </location>
</feature>
<accession>A0ABQ5JUP0</accession>
<proteinExistence type="inferred from homology"/>
<evidence type="ECO:0000256" key="5">
    <source>
        <dbReference type="SAM" id="Phobius"/>
    </source>
</evidence>
<feature type="non-terminal residue" evidence="7">
    <location>
        <position position="1"/>
    </location>
</feature>
<feature type="transmembrane region" description="Helical" evidence="5">
    <location>
        <begin position="1154"/>
        <end position="1173"/>
    </location>
</feature>
<evidence type="ECO:0000256" key="1">
    <source>
        <dbReference type="ARBA" id="ARBA00022691"/>
    </source>
</evidence>
<feature type="domain" description="TsaA-like" evidence="6">
    <location>
        <begin position="1"/>
        <end position="94"/>
    </location>
</feature>
<gene>
    <name evidence="7" type="ORF">ADUPG1_010998</name>
</gene>
<dbReference type="Gene3D" id="2.40.30.70">
    <property type="entry name" value="YaeB-like"/>
    <property type="match status" value="1"/>
</dbReference>
<feature type="transmembrane region" description="Helical" evidence="5">
    <location>
        <begin position="1265"/>
        <end position="1283"/>
    </location>
</feature>
<dbReference type="PROSITE" id="PS51668">
    <property type="entry name" value="TSAA_2"/>
    <property type="match status" value="1"/>
</dbReference>
<sequence>LWSLSHRCLVKRGLFATRTPHRPNCIGLSRVRVCGIREKTEKIPMKDEEAFVAMDDDVKQTKVYFLDLEGGDLLHLTPILGIKPYDASLENHPDARAGWLTDREEGKGLIPLFYDESSRPDGKLMGGIVVGKEEHFDDQQTGEIISMGDEKLTVVHDSSSRMDDKNSINYQAIYGMSISGQVEKKLSAVQKLHPRLDVFKYLTSELTRNPLMLHSHSLRRKKRDFESGLYFVGLGAFRVYYDVIEHGNEEKKDDGESVDRRGKDGEDIGEKEKEMDVSQETKGVVKIIDVIPAISQHIASENREFDPQANDKSPTNPEILVVSVNDGISDSQSTKDFFSGKDTKDSIEKIKDRVQTFRSPAPQTKLEVDDSPNPDCLLLVNDEDPTSKIRLAMKKLSITPVGCIVGAVAIDGIDDEDPLVALVNFKKVAYKMNDIIKNCPFFACVGASHLASIAQLSSHICGVILTISSNLDALMIRKALILAFQLFPPQHVLVLTHLDSSLPMEQFFWVMDRKNLSINSWEINKSNYAAELIRSDISFNPSIPIDSNVSSGPTITDESARVKCPDIGTDPESAAHARLFYSPFSSLSPFLCFSWCDSTGVNSSLVFPLLSDIIKSTRSSVRRCELSSVTYRTSDIKAGIISKKMKTSKKKDDSSRIIATEEDLFDRLYGTSCFKVKKKIRDYLRTHDIKSDTDSPLWKGSSISQRESSIYYDIDNLLQEDEWMFLSSAMLIGLDVTPPNVENDIESASSCIISPIIRTSSLSQGLRSAEVSILSAKPGEVEVGEGDVSLLSETKDELPLIDKTKEEDTIRTSPIEEVDIETASDSLRRSYFKQRTLSASMSSSPLPSPSLLRSFSLWSRTREVKGPAESVVVKYCALCRLACIGSLHASAQFQQFLGILSSFCEGEDILQIRVLLEAVKNTIETVSTLHECKMVNPSEKQSGFNCSCLNVGAYSSLIAESAPFIEMESLSLLRRYREAEIVYEFSIDREDPVTRVKKELMRGETSAERRKRRNDWVEDKVRHGEGREIEAPDLGGMVEEQEQEEEDIIDKKDEELGDKEEEELRNIRNERERMAIMRDKASKRVARSRVGKFIEPETCPSAAFTSRPILEKDVRTHSNFIFLKISSICLVLMVFLGLIAFYDPFAIVLTHSNFIFLKISSICLVLMVFLGLIAFYDPFAIVLSSVATFLGALIVVNLQRSESATEIEDGMKSVVSAAVSSILIGAFLSILSIVVIMANMAGLASLSLPLSILFTVPSFLSHAKLFIATSLILFSVSLILVSVANSVALSLSVVFSLLSLVNIFVYGNWGIRLFDKSKHVGALTNHSIYDGLRKNLIVTNPGLILSCCNAVMKMGPKYVKNRILHDPQLSQSVQHIEEKHSLSVFFDVIAQSATRLSRGIASPPSFLRSSVKAFKFNQQITKQGIVVSLCFCIMFFSFTMPLALFTIVSNMQVSFPLFLTCQLSVLATVGLYQLTKWLCKRSKLSNREQNNVILLVSTCSIIPLAALCAIIVSNSSSVASSLAIAIHPCFMFTVLVLSALVSGYQLVLGSSQIFIDEKIVQSTIGPLQLTFIGVLVSSIFFAIFKAAYLIVFPPLLAFIGLFITNSLFSYAYKSQDDLNRLEEMDIQLVENVIQKYSDRNFDVENFVDDQKKRFYIKKQLLKSIKYVSEEFN</sequence>